<feature type="transmembrane region" description="Helical" evidence="10">
    <location>
        <begin position="327"/>
        <end position="347"/>
    </location>
</feature>
<evidence type="ECO:0000256" key="4">
    <source>
        <dbReference type="ARBA" id="ARBA00022729"/>
    </source>
</evidence>
<evidence type="ECO:0000256" key="1">
    <source>
        <dbReference type="ARBA" id="ARBA00004479"/>
    </source>
</evidence>
<evidence type="ECO:0000256" key="10">
    <source>
        <dbReference type="SAM" id="Phobius"/>
    </source>
</evidence>
<evidence type="ECO:0000256" key="9">
    <source>
        <dbReference type="SAM" id="MobiDB-lite"/>
    </source>
</evidence>
<dbReference type="CDD" id="cd00033">
    <property type="entry name" value="CCP"/>
    <property type="match status" value="4"/>
</dbReference>
<dbReference type="GO" id="GO:0045959">
    <property type="term" value="P:negative regulation of complement activation, classical pathway"/>
    <property type="evidence" value="ECO:0007669"/>
    <property type="project" value="TreeGrafter"/>
</dbReference>
<evidence type="ECO:0000256" key="2">
    <source>
        <dbReference type="ARBA" id="ARBA00022659"/>
    </source>
</evidence>
<protein>
    <submittedName>
        <fullName evidence="13">Sushi domain-containing protein 4 isoform X2</fullName>
    </submittedName>
</protein>
<evidence type="ECO:0000256" key="6">
    <source>
        <dbReference type="ARBA" id="ARBA00023136"/>
    </source>
</evidence>
<sequence length="497" mass="55407">MYHGMNLNSRDPFLEKPRQQQPPAQHQQCSQARLSLVVLWFQLALCFGPAQITGGFDVLHACADPGFPEHGYKMPGAGVFFESSVVRFHCQEGYRLKGPPKKLCVRHFNGSLSWKPSDKPVCLEEVTDCLAPHVEDAEVHNKTYRTGNKLIISCHEGFQIRYPDLDNMVSVCQDDGTWDNLPICQGCLRPLALPHSYINISEFESSFPVGTMIYYQCFPGYKLEGTEFLECMYNLIWSDSPPRCLDVEVCPLPPMVTHGDYICHPRPCEHYNHGTVVEFYCDPGYTLTNDYKYITCQYGEWFPSYQVYCVKTEQTWPNTQETLLTTWKIVAFTATSVLLVLLLVILARMFQTKFKAHFLPRGAQESCSSDPDFVVVDGVPVMLPSYDEAVSSGLNALAPGCMSPAGQGYALQADDQNPPAYPGPEDMDRLPAEFDTCDSISGSSELLQSLYTSSVCQVGAHPVSERTDAINSTTGEVASTSPSIDIADEIPLMDEDL</sequence>
<name>A0AA97LBV2_EUBMA</name>
<dbReference type="SUPFAM" id="SSF57535">
    <property type="entry name" value="Complement control module/SCR domain"/>
    <property type="match status" value="4"/>
</dbReference>
<evidence type="ECO:0000256" key="8">
    <source>
        <dbReference type="PROSITE-ProRule" id="PRU00302"/>
    </source>
</evidence>
<evidence type="ECO:0000256" key="7">
    <source>
        <dbReference type="ARBA" id="ARBA00023157"/>
    </source>
</evidence>
<keyword evidence="7 8" id="KW-1015">Disulfide bond</keyword>
<comment type="caution">
    <text evidence="8">Lacks conserved residue(s) required for the propagation of feature annotation.</text>
</comment>
<dbReference type="Proteomes" id="UP001190640">
    <property type="component" value="Chromosome 1"/>
</dbReference>
<comment type="subcellular location">
    <subcellularLocation>
        <location evidence="1">Membrane</location>
        <topology evidence="1">Single-pass type I membrane protein</topology>
    </subcellularLocation>
</comment>
<dbReference type="FunFam" id="2.10.70.10:FF:000030">
    <property type="entry name" value="Sushi domain-containing protein 4"/>
    <property type="match status" value="1"/>
</dbReference>
<dbReference type="Gene3D" id="2.10.70.10">
    <property type="entry name" value="Complement Module, domain 1"/>
    <property type="match status" value="4"/>
</dbReference>
<keyword evidence="2 8" id="KW-0768">Sushi</keyword>
<feature type="domain" description="Sushi" evidence="11">
    <location>
        <begin position="185"/>
        <end position="246"/>
    </location>
</feature>
<organism evidence="12 13">
    <name type="scientific">Eublepharis macularius</name>
    <name type="common">Leopard gecko</name>
    <name type="synonym">Cyrtodactylus macularius</name>
    <dbReference type="NCBI Taxonomy" id="481883"/>
    <lineage>
        <taxon>Eukaryota</taxon>
        <taxon>Metazoa</taxon>
        <taxon>Chordata</taxon>
        <taxon>Craniata</taxon>
        <taxon>Vertebrata</taxon>
        <taxon>Euteleostomi</taxon>
        <taxon>Lepidosauria</taxon>
        <taxon>Squamata</taxon>
        <taxon>Bifurcata</taxon>
        <taxon>Gekkota</taxon>
        <taxon>Eublepharidae</taxon>
        <taxon>Eublepharinae</taxon>
        <taxon>Eublepharis</taxon>
    </lineage>
</organism>
<proteinExistence type="predicted"/>
<dbReference type="PROSITE" id="PS50923">
    <property type="entry name" value="SUSHI"/>
    <property type="match status" value="3"/>
</dbReference>
<dbReference type="CTD" id="55061"/>
<feature type="domain" description="Sushi" evidence="11">
    <location>
        <begin position="248"/>
        <end position="311"/>
    </location>
</feature>
<feature type="disulfide bond" evidence="8">
    <location>
        <begin position="217"/>
        <end position="244"/>
    </location>
</feature>
<reference evidence="13" key="1">
    <citation type="submission" date="2025-08" db="UniProtKB">
        <authorList>
            <consortium name="RefSeq"/>
        </authorList>
    </citation>
    <scope>IDENTIFICATION</scope>
    <source>
        <tissue evidence="13">Blood</tissue>
    </source>
</reference>
<dbReference type="GO" id="GO:0045957">
    <property type="term" value="P:negative regulation of complement activation, alternative pathway"/>
    <property type="evidence" value="ECO:0007669"/>
    <property type="project" value="TreeGrafter"/>
</dbReference>
<dbReference type="InterPro" id="IPR042985">
    <property type="entry name" value="SUSD4"/>
</dbReference>
<evidence type="ECO:0000313" key="13">
    <source>
        <dbReference type="RefSeq" id="XP_054849649.1"/>
    </source>
</evidence>
<dbReference type="GeneID" id="129339060"/>
<feature type="domain" description="Sushi" evidence="11">
    <location>
        <begin position="60"/>
        <end position="124"/>
    </location>
</feature>
<accession>A0AA97LBV2</accession>
<keyword evidence="5 10" id="KW-1133">Transmembrane helix</keyword>
<gene>
    <name evidence="13" type="primary">SUSD4</name>
</gene>
<dbReference type="Pfam" id="PF00084">
    <property type="entry name" value="Sushi"/>
    <property type="match status" value="4"/>
</dbReference>
<keyword evidence="4" id="KW-0732">Signal</keyword>
<keyword evidence="12" id="KW-1185">Reference proteome</keyword>
<dbReference type="RefSeq" id="XP_054849649.1">
    <property type="nucleotide sequence ID" value="XM_054993674.1"/>
</dbReference>
<keyword evidence="6 10" id="KW-0472">Membrane</keyword>
<dbReference type="GO" id="GO:0016020">
    <property type="term" value="C:membrane"/>
    <property type="evidence" value="ECO:0007669"/>
    <property type="project" value="UniProtKB-SubCell"/>
</dbReference>
<dbReference type="InterPro" id="IPR000436">
    <property type="entry name" value="Sushi_SCR_CCP_dom"/>
</dbReference>
<dbReference type="PANTHER" id="PTHR47007:SF1">
    <property type="entry name" value="SUSHI DOMAIN-CONTAINING PROTEIN 4"/>
    <property type="match status" value="1"/>
</dbReference>
<evidence type="ECO:0000256" key="5">
    <source>
        <dbReference type="ARBA" id="ARBA00022989"/>
    </source>
</evidence>
<evidence type="ECO:0000259" key="11">
    <source>
        <dbReference type="PROSITE" id="PS50923"/>
    </source>
</evidence>
<dbReference type="PANTHER" id="PTHR47007">
    <property type="entry name" value="SUSHI DOMAIN-CONTAINING PROTEIN 4"/>
    <property type="match status" value="1"/>
</dbReference>
<dbReference type="AlphaFoldDB" id="A0AA97LBV2"/>
<dbReference type="InterPro" id="IPR035976">
    <property type="entry name" value="Sushi/SCR/CCP_sf"/>
</dbReference>
<dbReference type="SMART" id="SM00032">
    <property type="entry name" value="CCP"/>
    <property type="match status" value="4"/>
</dbReference>
<feature type="region of interest" description="Disordered" evidence="9">
    <location>
        <begin position="1"/>
        <end position="25"/>
    </location>
</feature>
<keyword evidence="3 10" id="KW-0812">Transmembrane</keyword>
<evidence type="ECO:0000313" key="12">
    <source>
        <dbReference type="Proteomes" id="UP001190640"/>
    </source>
</evidence>
<evidence type="ECO:0000256" key="3">
    <source>
        <dbReference type="ARBA" id="ARBA00022692"/>
    </source>
</evidence>